<feature type="transmembrane region" description="Helical" evidence="7">
    <location>
        <begin position="315"/>
        <end position="333"/>
    </location>
</feature>
<keyword evidence="5 7" id="KW-0472">Membrane</keyword>
<sequence length="464" mass="50704">MGAVLGVCSAAQLACCCGSAACSLCCSACPSCRNSTSSRLMYALLLLVTTIVACITLSPGLQDFLRKVPFCRNSTQFLPNSVVFNCQEAVGYLAVYRICFIVTLFFCLMALIMIGVRTSKDGRAGVQNGFWGLKYMIIIGGIIGAFFIPEDTFGPTWMYFGMIGGFLFILIQLILIVDFAHSWAEAWVGNYEETESKGWYAALLGITFLCYALAITGVVLLFVFFTKSNDCSLNKFFISINLILCFVVSVVSILPNVQEKLPRSGLLQSSIVSLYVVYLTWSTVSNSPDSSCNPGLLGIVGANTTVKSTQMGFDGQSIIGLIVWMCCVLYSSLRTASNSSKITMSEHVLAKDTGAVKSNGESNLITNEGRDGGNDGGENGKKVWDNEEETVAYNWSFFHVMFALATLYVMMTLTNWYKPNSSLGTLNANMASMWVKGISSWLCIGLYTWTLIAPVVLHDREFIN</sequence>
<feature type="transmembrane region" description="Helical" evidence="7">
    <location>
        <begin position="433"/>
        <end position="457"/>
    </location>
</feature>
<dbReference type="PANTHER" id="PTHR10383">
    <property type="entry name" value="SERINE INCORPORATOR"/>
    <property type="match status" value="1"/>
</dbReference>
<accession>A0AAN7QIW5</accession>
<evidence type="ECO:0000256" key="8">
    <source>
        <dbReference type="SAM" id="SignalP"/>
    </source>
</evidence>
<organism evidence="9 10">
    <name type="scientific">Aquatica leii</name>
    <dbReference type="NCBI Taxonomy" id="1421715"/>
    <lineage>
        <taxon>Eukaryota</taxon>
        <taxon>Metazoa</taxon>
        <taxon>Ecdysozoa</taxon>
        <taxon>Arthropoda</taxon>
        <taxon>Hexapoda</taxon>
        <taxon>Insecta</taxon>
        <taxon>Pterygota</taxon>
        <taxon>Neoptera</taxon>
        <taxon>Endopterygota</taxon>
        <taxon>Coleoptera</taxon>
        <taxon>Polyphaga</taxon>
        <taxon>Elateriformia</taxon>
        <taxon>Elateroidea</taxon>
        <taxon>Lampyridae</taxon>
        <taxon>Luciolinae</taxon>
        <taxon>Aquatica</taxon>
    </lineage>
</organism>
<evidence type="ECO:0000313" key="10">
    <source>
        <dbReference type="Proteomes" id="UP001353858"/>
    </source>
</evidence>
<comment type="subcellular location">
    <subcellularLocation>
        <location evidence="1">Membrane</location>
        <topology evidence="1">Multi-pass membrane protein</topology>
    </subcellularLocation>
</comment>
<dbReference type="AlphaFoldDB" id="A0AAN7QIW5"/>
<evidence type="ECO:0000256" key="6">
    <source>
        <dbReference type="SAM" id="MobiDB-lite"/>
    </source>
</evidence>
<evidence type="ECO:0000256" key="5">
    <source>
        <dbReference type="ARBA" id="ARBA00023136"/>
    </source>
</evidence>
<evidence type="ECO:0000256" key="2">
    <source>
        <dbReference type="ARBA" id="ARBA00006665"/>
    </source>
</evidence>
<evidence type="ECO:0008006" key="11">
    <source>
        <dbReference type="Google" id="ProtNLM"/>
    </source>
</evidence>
<comment type="caution">
    <text evidence="9">The sequence shown here is derived from an EMBL/GenBank/DDBJ whole genome shotgun (WGS) entry which is preliminary data.</text>
</comment>
<dbReference type="EMBL" id="JARPUR010000003">
    <property type="protein sequence ID" value="KAK4880113.1"/>
    <property type="molecule type" value="Genomic_DNA"/>
</dbReference>
<evidence type="ECO:0000256" key="7">
    <source>
        <dbReference type="SAM" id="Phobius"/>
    </source>
</evidence>
<feature type="compositionally biased region" description="Basic and acidic residues" evidence="6">
    <location>
        <begin position="368"/>
        <end position="382"/>
    </location>
</feature>
<dbReference type="Pfam" id="PF03348">
    <property type="entry name" value="Serinc"/>
    <property type="match status" value="1"/>
</dbReference>
<keyword evidence="3 7" id="KW-0812">Transmembrane</keyword>
<dbReference type="PANTHER" id="PTHR10383:SF9">
    <property type="entry name" value="SERINE INCORPORATOR, ISOFORM F"/>
    <property type="match status" value="1"/>
</dbReference>
<feature type="transmembrane region" description="Helical" evidence="7">
    <location>
        <begin position="128"/>
        <end position="148"/>
    </location>
</feature>
<reference evidence="10" key="1">
    <citation type="submission" date="2023-01" db="EMBL/GenBank/DDBJ databases">
        <title>Key to firefly adult light organ development and bioluminescence: homeobox transcription factors regulate luciferase expression and transportation to peroxisome.</title>
        <authorList>
            <person name="Fu X."/>
        </authorList>
    </citation>
    <scope>NUCLEOTIDE SEQUENCE [LARGE SCALE GENOMIC DNA]</scope>
</reference>
<feature type="transmembrane region" description="Helical" evidence="7">
    <location>
        <begin position="94"/>
        <end position="116"/>
    </location>
</feature>
<feature type="chain" id="PRO_5042950771" description="Serine incorporator" evidence="8">
    <location>
        <begin position="23"/>
        <end position="464"/>
    </location>
</feature>
<keyword evidence="8" id="KW-0732">Signal</keyword>
<keyword evidence="10" id="KW-1185">Reference proteome</keyword>
<feature type="signal peptide" evidence="8">
    <location>
        <begin position="1"/>
        <end position="22"/>
    </location>
</feature>
<protein>
    <recommendedName>
        <fullName evidence="11">Serine incorporator</fullName>
    </recommendedName>
</protein>
<feature type="transmembrane region" description="Helical" evidence="7">
    <location>
        <begin position="199"/>
        <end position="224"/>
    </location>
</feature>
<gene>
    <name evidence="9" type="ORF">RN001_008259</name>
</gene>
<evidence type="ECO:0000256" key="4">
    <source>
        <dbReference type="ARBA" id="ARBA00022989"/>
    </source>
</evidence>
<comment type="similarity">
    <text evidence="2">Belongs to the TDE1 family.</text>
</comment>
<name>A0AAN7QIW5_9COLE</name>
<feature type="transmembrane region" description="Helical" evidence="7">
    <location>
        <begin position="391"/>
        <end position="413"/>
    </location>
</feature>
<feature type="region of interest" description="Disordered" evidence="6">
    <location>
        <begin position="360"/>
        <end position="382"/>
    </location>
</feature>
<dbReference type="Proteomes" id="UP001353858">
    <property type="component" value="Unassembled WGS sequence"/>
</dbReference>
<feature type="transmembrane region" description="Helical" evidence="7">
    <location>
        <begin position="157"/>
        <end position="179"/>
    </location>
</feature>
<evidence type="ECO:0000256" key="3">
    <source>
        <dbReference type="ARBA" id="ARBA00022692"/>
    </source>
</evidence>
<feature type="transmembrane region" description="Helical" evidence="7">
    <location>
        <begin position="41"/>
        <end position="61"/>
    </location>
</feature>
<evidence type="ECO:0000256" key="1">
    <source>
        <dbReference type="ARBA" id="ARBA00004141"/>
    </source>
</evidence>
<proteinExistence type="inferred from homology"/>
<keyword evidence="4 7" id="KW-1133">Transmembrane helix</keyword>
<dbReference type="InterPro" id="IPR005016">
    <property type="entry name" value="TDE1/TMS"/>
</dbReference>
<dbReference type="GO" id="GO:0016020">
    <property type="term" value="C:membrane"/>
    <property type="evidence" value="ECO:0007669"/>
    <property type="project" value="UniProtKB-SubCell"/>
</dbReference>
<evidence type="ECO:0000313" key="9">
    <source>
        <dbReference type="EMBL" id="KAK4880113.1"/>
    </source>
</evidence>
<feature type="transmembrane region" description="Helical" evidence="7">
    <location>
        <begin position="236"/>
        <end position="254"/>
    </location>
</feature>